<comment type="similarity">
    <text evidence="2">Belongs to the EamA transporter family.</text>
</comment>
<name>A0ABU5K3T4_9BACI</name>
<dbReference type="Pfam" id="PF00892">
    <property type="entry name" value="EamA"/>
    <property type="match status" value="1"/>
</dbReference>
<reference evidence="10" key="1">
    <citation type="submission" date="2023-11" db="EMBL/GenBank/DDBJ databases">
        <title>Genome Sequence of Bacillus pseudomycoides stain BUPM19.</title>
        <authorList>
            <person name="Farhat A."/>
        </authorList>
    </citation>
    <scope>NUCLEOTIDE SEQUENCE [LARGE SCALE GENOMIC DNA]</scope>
    <source>
        <strain evidence="10">BUPM19</strain>
    </source>
</reference>
<evidence type="ECO:0000256" key="4">
    <source>
        <dbReference type="ARBA" id="ARBA00022692"/>
    </source>
</evidence>
<feature type="transmembrane region" description="Helical" evidence="7">
    <location>
        <begin position="173"/>
        <end position="192"/>
    </location>
</feature>
<accession>A0ABU5K3T4</accession>
<dbReference type="PANTHER" id="PTHR32322">
    <property type="entry name" value="INNER MEMBRANE TRANSPORTER"/>
    <property type="match status" value="1"/>
</dbReference>
<evidence type="ECO:0000313" key="10">
    <source>
        <dbReference type="Proteomes" id="UP001291930"/>
    </source>
</evidence>
<protein>
    <submittedName>
        <fullName evidence="9">EamA family transporter</fullName>
    </submittedName>
</protein>
<dbReference type="SUPFAM" id="SSF55826">
    <property type="entry name" value="YbaK/ProRS associated domain"/>
    <property type="match status" value="1"/>
</dbReference>
<dbReference type="SUPFAM" id="SSF103481">
    <property type="entry name" value="Multidrug resistance efflux transporter EmrE"/>
    <property type="match status" value="1"/>
</dbReference>
<evidence type="ECO:0000256" key="2">
    <source>
        <dbReference type="ARBA" id="ARBA00007362"/>
    </source>
</evidence>
<comment type="caution">
    <text evidence="9">The sequence shown here is derived from an EMBL/GenBank/DDBJ whole genome shotgun (WGS) entry which is preliminary data.</text>
</comment>
<evidence type="ECO:0000256" key="7">
    <source>
        <dbReference type="SAM" id="Phobius"/>
    </source>
</evidence>
<organism evidence="9 10">
    <name type="scientific">Bacillus bingmayongensis</name>
    <dbReference type="NCBI Taxonomy" id="1150157"/>
    <lineage>
        <taxon>Bacteria</taxon>
        <taxon>Bacillati</taxon>
        <taxon>Bacillota</taxon>
        <taxon>Bacilli</taxon>
        <taxon>Bacillales</taxon>
        <taxon>Bacillaceae</taxon>
        <taxon>Bacillus</taxon>
    </lineage>
</organism>
<comment type="subcellular location">
    <subcellularLocation>
        <location evidence="1">Cell membrane</location>
        <topology evidence="1">Multi-pass membrane protein</topology>
    </subcellularLocation>
</comment>
<feature type="transmembrane region" description="Helical" evidence="7">
    <location>
        <begin position="204"/>
        <end position="221"/>
    </location>
</feature>
<keyword evidence="10" id="KW-1185">Reference proteome</keyword>
<dbReference type="InterPro" id="IPR037185">
    <property type="entry name" value="EmrE-like"/>
</dbReference>
<feature type="transmembrane region" description="Helical" evidence="7">
    <location>
        <begin position="227"/>
        <end position="243"/>
    </location>
</feature>
<keyword evidence="5 7" id="KW-1133">Transmembrane helix</keyword>
<feature type="transmembrane region" description="Helical" evidence="7">
    <location>
        <begin position="77"/>
        <end position="95"/>
    </location>
</feature>
<dbReference type="Proteomes" id="UP001291930">
    <property type="component" value="Unassembled WGS sequence"/>
</dbReference>
<feature type="domain" description="EamA" evidence="8">
    <location>
        <begin position="106"/>
        <end position="242"/>
    </location>
</feature>
<dbReference type="Gene3D" id="3.90.960.10">
    <property type="entry name" value="YbaK/aminoacyl-tRNA synthetase-associated domain"/>
    <property type="match status" value="1"/>
</dbReference>
<dbReference type="InterPro" id="IPR050638">
    <property type="entry name" value="AA-Vitamin_Transporters"/>
</dbReference>
<feature type="transmembrane region" description="Helical" evidence="7">
    <location>
        <begin position="101"/>
        <end position="121"/>
    </location>
</feature>
<evidence type="ECO:0000256" key="5">
    <source>
        <dbReference type="ARBA" id="ARBA00022989"/>
    </source>
</evidence>
<evidence type="ECO:0000313" key="9">
    <source>
        <dbReference type="EMBL" id="MDZ5610333.1"/>
    </source>
</evidence>
<dbReference type="RefSeq" id="WP_374219567.1">
    <property type="nucleotide sequence ID" value="NZ_JAXOVW010000138.1"/>
</dbReference>
<keyword evidence="3" id="KW-1003">Cell membrane</keyword>
<gene>
    <name evidence="9" type="ORF">U2I54_25730</name>
</gene>
<dbReference type="InterPro" id="IPR000620">
    <property type="entry name" value="EamA_dom"/>
</dbReference>
<proteinExistence type="inferred from homology"/>
<dbReference type="PANTHER" id="PTHR32322:SF18">
    <property type="entry name" value="S-ADENOSYLMETHIONINE_S-ADENOSYLHOMOCYSTEINE TRANSPORTER"/>
    <property type="match status" value="1"/>
</dbReference>
<keyword evidence="6 7" id="KW-0472">Membrane</keyword>
<evidence type="ECO:0000256" key="6">
    <source>
        <dbReference type="ARBA" id="ARBA00023136"/>
    </source>
</evidence>
<dbReference type="InterPro" id="IPR036754">
    <property type="entry name" value="YbaK/aa-tRNA-synt-asso_dom_sf"/>
</dbReference>
<dbReference type="EMBL" id="JAXOVW010000138">
    <property type="protein sequence ID" value="MDZ5610333.1"/>
    <property type="molecule type" value="Genomic_DNA"/>
</dbReference>
<evidence type="ECO:0000259" key="8">
    <source>
        <dbReference type="Pfam" id="PF00892"/>
    </source>
</evidence>
<evidence type="ECO:0000256" key="3">
    <source>
        <dbReference type="ARBA" id="ARBA00022475"/>
    </source>
</evidence>
<evidence type="ECO:0000256" key="1">
    <source>
        <dbReference type="ARBA" id="ARBA00004651"/>
    </source>
</evidence>
<sequence>MLKESAQIVQNKLIELGLKNKVVELPESTRTAQEAADAIGCEVAQIAKSIIFKLKSSDEFFTVILTYLFLKEEPLRINFFIGFVVAITGIYFISFNGTSNFHLNPLGDLLAVTATLVWDTYSVLTRKISSYGYNTIQTTRRVFFYGILLMIPALFLFDFQLELERFANPVSLFNILFLGLGASALCFITWNYAVKALGTVKTSVYIYVVPVITVLTSMIVLHEQMTYLAVLGTILTLAGLFISESKIKLKKKEKFTNGYTKLKMHSGD</sequence>
<feature type="transmembrane region" description="Helical" evidence="7">
    <location>
        <begin position="142"/>
        <end position="161"/>
    </location>
</feature>
<keyword evidence="4 7" id="KW-0812">Transmembrane</keyword>